<evidence type="ECO:0000313" key="1">
    <source>
        <dbReference type="EMBL" id="KAF4950570.1"/>
    </source>
</evidence>
<comment type="caution">
    <text evidence="1">The sequence shown here is derived from an EMBL/GenBank/DDBJ whole genome shotgun (WGS) entry which is preliminary data.</text>
</comment>
<organism evidence="1 2">
    <name type="scientific">Fusarium sarcochroum</name>
    <dbReference type="NCBI Taxonomy" id="1208366"/>
    <lineage>
        <taxon>Eukaryota</taxon>
        <taxon>Fungi</taxon>
        <taxon>Dikarya</taxon>
        <taxon>Ascomycota</taxon>
        <taxon>Pezizomycotina</taxon>
        <taxon>Sordariomycetes</taxon>
        <taxon>Hypocreomycetidae</taxon>
        <taxon>Hypocreales</taxon>
        <taxon>Nectriaceae</taxon>
        <taxon>Fusarium</taxon>
        <taxon>Fusarium lateritium species complex</taxon>
    </lineage>
</organism>
<dbReference type="EMBL" id="JABEXW010000961">
    <property type="protein sequence ID" value="KAF4950570.1"/>
    <property type="molecule type" value="Genomic_DNA"/>
</dbReference>
<keyword evidence="2" id="KW-1185">Reference proteome</keyword>
<sequence>MISRGLEPAQTSFFQGLPAEIVEAIGVFAHPRDVRALGQTCQQLHSQLRKVAWAHVLIRGADNDIMRILRAANPSTLEYRETFKLIKKVRIIVDDYGLHATEYQRHPTPRYPDCALPVAVVDAIKAMTSLQSLTLDLECLDPRTEKRLVYIELLGRISDDYLKALQLSVTIGIGDFKLIA</sequence>
<evidence type="ECO:0000313" key="2">
    <source>
        <dbReference type="Proteomes" id="UP000622797"/>
    </source>
</evidence>
<evidence type="ECO:0008006" key="3">
    <source>
        <dbReference type="Google" id="ProtNLM"/>
    </source>
</evidence>
<proteinExistence type="predicted"/>
<dbReference type="AlphaFoldDB" id="A0A8H4WUL3"/>
<reference evidence="1" key="2">
    <citation type="submission" date="2020-05" db="EMBL/GenBank/DDBJ databases">
        <authorList>
            <person name="Kim H.-S."/>
            <person name="Proctor R.H."/>
            <person name="Brown D.W."/>
        </authorList>
    </citation>
    <scope>NUCLEOTIDE SEQUENCE</scope>
    <source>
        <strain evidence="1">NRRL 20472</strain>
    </source>
</reference>
<reference evidence="1" key="1">
    <citation type="journal article" date="2020" name="BMC Genomics">
        <title>Correction to: Identification and distribution of gene clusters required for synthesis of sphingolipid metabolism inhibitors in diverse species of the filamentous fungus Fusarium.</title>
        <authorList>
            <person name="Kim H.S."/>
            <person name="Lohmar J.M."/>
            <person name="Busman M."/>
            <person name="Brown D.W."/>
            <person name="Naumann T.A."/>
            <person name="Divon H.H."/>
            <person name="Lysoe E."/>
            <person name="Uhlig S."/>
            <person name="Proctor R.H."/>
        </authorList>
    </citation>
    <scope>NUCLEOTIDE SEQUENCE</scope>
    <source>
        <strain evidence="1">NRRL 20472</strain>
    </source>
</reference>
<accession>A0A8H4WUL3</accession>
<protein>
    <recommendedName>
        <fullName evidence="3">F-box domain-containing protein</fullName>
    </recommendedName>
</protein>
<gene>
    <name evidence="1" type="ORF">FSARC_13138</name>
</gene>
<name>A0A8H4WUL3_9HYPO</name>
<dbReference type="Proteomes" id="UP000622797">
    <property type="component" value="Unassembled WGS sequence"/>
</dbReference>